<sequence>MRAGDMDRRIIVSQPGEIIDYDPFGSPIYGDPTEYEVWAHVSQQSGREFFAAGGIQSSRMVVFRLRWIDGITVLDTVKYGGRDHNIQEVRELGRKEGLELHTITSG</sequence>
<dbReference type="RefSeq" id="WP_040485446.1">
    <property type="nucleotide sequence ID" value="NZ_QGLF01000005.1"/>
</dbReference>
<reference evidence="2" key="1">
    <citation type="submission" date="2018-05" db="EMBL/GenBank/DDBJ databases">
        <title>Zavarzinia sp. HR-AS.</title>
        <authorList>
            <person name="Lee Y."/>
            <person name="Jeon C.O."/>
        </authorList>
    </citation>
    <scope>NUCLEOTIDE SEQUENCE [LARGE SCALE GENOMIC DNA]</scope>
    <source>
        <strain evidence="2">DSM 1231</strain>
    </source>
</reference>
<protein>
    <submittedName>
        <fullName evidence="1">Head-tail adaptor protein</fullName>
    </submittedName>
</protein>
<evidence type="ECO:0000313" key="2">
    <source>
        <dbReference type="Proteomes" id="UP000246077"/>
    </source>
</evidence>
<comment type="caution">
    <text evidence="1">The sequence shown here is derived from an EMBL/GenBank/DDBJ whole genome shotgun (WGS) entry which is preliminary data.</text>
</comment>
<organism evidence="1 2">
    <name type="scientific">Zavarzinia compransoris</name>
    <dbReference type="NCBI Taxonomy" id="1264899"/>
    <lineage>
        <taxon>Bacteria</taxon>
        <taxon>Pseudomonadati</taxon>
        <taxon>Pseudomonadota</taxon>
        <taxon>Alphaproteobacteria</taxon>
        <taxon>Rhodospirillales</taxon>
        <taxon>Zavarziniaceae</taxon>
        <taxon>Zavarzinia</taxon>
    </lineage>
</organism>
<accession>A0A317E0V6</accession>
<dbReference type="Gene3D" id="2.40.10.270">
    <property type="entry name" value="Bacteriophage SPP1 head-tail adaptor protein"/>
    <property type="match status" value="1"/>
</dbReference>
<dbReference type="NCBIfam" id="TIGR01563">
    <property type="entry name" value="gp16_SPP1"/>
    <property type="match status" value="1"/>
</dbReference>
<dbReference type="AlphaFoldDB" id="A0A317E0V6"/>
<dbReference type="InterPro" id="IPR008767">
    <property type="entry name" value="Phage_SPP1_head-tail_adaptor"/>
</dbReference>
<dbReference type="Pfam" id="PF05521">
    <property type="entry name" value="Phage_HCP"/>
    <property type="match status" value="1"/>
</dbReference>
<name>A0A317E0V6_9PROT</name>
<dbReference type="InterPro" id="IPR038666">
    <property type="entry name" value="SSP1_head-tail_sf"/>
</dbReference>
<proteinExistence type="predicted"/>
<dbReference type="Proteomes" id="UP000246077">
    <property type="component" value="Unassembled WGS sequence"/>
</dbReference>
<evidence type="ECO:0000313" key="1">
    <source>
        <dbReference type="EMBL" id="PWR18785.1"/>
    </source>
</evidence>
<keyword evidence="2" id="KW-1185">Reference proteome</keyword>
<gene>
    <name evidence="1" type="ORF">DKG75_17535</name>
</gene>
<dbReference type="EMBL" id="QGLF01000005">
    <property type="protein sequence ID" value="PWR18785.1"/>
    <property type="molecule type" value="Genomic_DNA"/>
</dbReference>